<name>A0ABS1WBE7_9GAMM</name>
<dbReference type="Proteomes" id="UP000809910">
    <property type="component" value="Unassembled WGS sequence"/>
</dbReference>
<dbReference type="InterPro" id="IPR012902">
    <property type="entry name" value="N_methyl_site"/>
</dbReference>
<feature type="transmembrane region" description="Helical" evidence="6">
    <location>
        <begin position="7"/>
        <end position="28"/>
    </location>
</feature>
<gene>
    <name evidence="7" type="ORF">I5282_08870</name>
</gene>
<reference evidence="7 8" key="1">
    <citation type="submission" date="2020-12" db="EMBL/GenBank/DDBJ databases">
        <title>WGS of Legionella: environmental sample.</title>
        <authorList>
            <person name="Cristino S."/>
            <person name="Girolamini L."/>
            <person name="Salaris S."/>
            <person name="Pascale M.R."/>
            <person name="Mazzotta M."/>
            <person name="Orsini M."/>
            <person name="Grottola A."/>
        </authorList>
    </citation>
    <scope>NUCLEOTIDE SEQUENCE [LARGE SCALE GENOMIC DNA]</scope>
    <source>
        <strain evidence="7 8">30cs62</strain>
    </source>
</reference>
<keyword evidence="2" id="KW-0488">Methylation</keyword>
<evidence type="ECO:0000256" key="1">
    <source>
        <dbReference type="ARBA" id="ARBA00004167"/>
    </source>
</evidence>
<evidence type="ECO:0000313" key="8">
    <source>
        <dbReference type="Proteomes" id="UP000809910"/>
    </source>
</evidence>
<dbReference type="EMBL" id="JADWVN010000016">
    <property type="protein sequence ID" value="MBL7526681.1"/>
    <property type="molecule type" value="Genomic_DNA"/>
</dbReference>
<dbReference type="InterPro" id="IPR045584">
    <property type="entry name" value="Pilin-like"/>
</dbReference>
<keyword evidence="5 6" id="KW-0472">Membrane</keyword>
<evidence type="ECO:0000256" key="5">
    <source>
        <dbReference type="ARBA" id="ARBA00023136"/>
    </source>
</evidence>
<sequence>MMVKQRGFTLIELIIVIILLGILAAVAIPKYYDFTTQARISAINGIFGSVASASQITHSAVIVNNYLDSQPSIIMDGTTVNLLHKYPASAAGGINVAISYVPVPGFTLTQTATTATWQAAGAPTPATCSVTYTASTAAGVAPVIAINTAGC</sequence>
<dbReference type="Gene3D" id="3.30.700.10">
    <property type="entry name" value="Glycoprotein, Type 4 Pilin"/>
    <property type="match status" value="1"/>
</dbReference>
<comment type="subcellular location">
    <subcellularLocation>
        <location evidence="1">Membrane</location>
        <topology evidence="1">Single-pass membrane protein</topology>
    </subcellularLocation>
</comment>
<evidence type="ECO:0000256" key="6">
    <source>
        <dbReference type="SAM" id="Phobius"/>
    </source>
</evidence>
<keyword evidence="4 6" id="KW-1133">Transmembrane helix</keyword>
<evidence type="ECO:0000256" key="2">
    <source>
        <dbReference type="ARBA" id="ARBA00022481"/>
    </source>
</evidence>
<dbReference type="PROSITE" id="PS00409">
    <property type="entry name" value="PROKAR_NTER_METHYL"/>
    <property type="match status" value="1"/>
</dbReference>
<protein>
    <submittedName>
        <fullName evidence="7">Prepilin-type N-terminal cleavage/methylation domain-containing protein</fullName>
    </submittedName>
</protein>
<keyword evidence="8" id="KW-1185">Reference proteome</keyword>
<dbReference type="Pfam" id="PF07963">
    <property type="entry name" value="N_methyl"/>
    <property type="match status" value="1"/>
</dbReference>
<evidence type="ECO:0000256" key="3">
    <source>
        <dbReference type="ARBA" id="ARBA00022692"/>
    </source>
</evidence>
<dbReference type="PRINTS" id="PR00885">
    <property type="entry name" value="BCTERIALGSPH"/>
</dbReference>
<organism evidence="7 8">
    <name type="scientific">Legionella bononiensis</name>
    <dbReference type="NCBI Taxonomy" id="2793102"/>
    <lineage>
        <taxon>Bacteria</taxon>
        <taxon>Pseudomonadati</taxon>
        <taxon>Pseudomonadota</taxon>
        <taxon>Gammaproteobacteria</taxon>
        <taxon>Legionellales</taxon>
        <taxon>Legionellaceae</taxon>
        <taxon>Legionella</taxon>
    </lineage>
</organism>
<dbReference type="NCBIfam" id="TIGR02532">
    <property type="entry name" value="IV_pilin_GFxxxE"/>
    <property type="match status" value="1"/>
</dbReference>
<dbReference type="SUPFAM" id="SSF54523">
    <property type="entry name" value="Pili subunits"/>
    <property type="match status" value="1"/>
</dbReference>
<proteinExistence type="predicted"/>
<comment type="caution">
    <text evidence="7">The sequence shown here is derived from an EMBL/GenBank/DDBJ whole genome shotgun (WGS) entry which is preliminary data.</text>
</comment>
<dbReference type="InterPro" id="IPR002416">
    <property type="entry name" value="T2SS_protein-GspH"/>
</dbReference>
<evidence type="ECO:0000313" key="7">
    <source>
        <dbReference type="EMBL" id="MBL7526681.1"/>
    </source>
</evidence>
<keyword evidence="3 6" id="KW-0812">Transmembrane</keyword>
<evidence type="ECO:0000256" key="4">
    <source>
        <dbReference type="ARBA" id="ARBA00022989"/>
    </source>
</evidence>
<accession>A0ABS1WBE7</accession>